<proteinExistence type="predicted"/>
<dbReference type="KEGG" id="gso:PH603_03860"/>
<sequence length="282" mass="31480">MRKESTIFAVFLLLFAASAARAEIVRILDYHEQPPFNVLQDLPGLPGLTADVTTMLQAAENDGLSYEAVVLSRVRLNRNLESWISGNCPAEGVSCEDGWIVLWATPAWGWGEDADTRFRWVDLYPDANILLAKPGIMVDPSRPSSFTGLTIAATRGHRLPPPLDRMVTEGLVARQDGEGTHALLKRVLSDRAEFTYIMRSTISFARRHRADIATELQYVQEVTTPLSSYMLQAMIPPTRPDLEARLRTLTESPEWSKLLQRYGVDATANHPVSHSPQRAGER</sequence>
<evidence type="ECO:0000256" key="1">
    <source>
        <dbReference type="SAM" id="SignalP"/>
    </source>
</evidence>
<dbReference type="Proteomes" id="UP001217500">
    <property type="component" value="Chromosome"/>
</dbReference>
<dbReference type="AlphaFoldDB" id="A0AAE9XPM3"/>
<organism evidence="2 3">
    <name type="scientific">Gimibacter soli</name>
    <dbReference type="NCBI Taxonomy" id="3024400"/>
    <lineage>
        <taxon>Bacteria</taxon>
        <taxon>Pseudomonadati</taxon>
        <taxon>Pseudomonadota</taxon>
        <taxon>Alphaproteobacteria</taxon>
        <taxon>Kordiimonadales</taxon>
        <taxon>Temperatibacteraceae</taxon>
        <taxon>Gimibacter</taxon>
    </lineage>
</organism>
<protein>
    <submittedName>
        <fullName evidence="2">Uncharacterized protein</fullName>
    </submittedName>
</protein>
<feature type="signal peptide" evidence="1">
    <location>
        <begin position="1"/>
        <end position="22"/>
    </location>
</feature>
<reference evidence="2" key="1">
    <citation type="submission" date="2023-01" db="EMBL/GenBank/DDBJ databases">
        <title>The genome sequence of Kordiimonadaceae bacterium 6D33.</title>
        <authorList>
            <person name="Liu Y."/>
        </authorList>
    </citation>
    <scope>NUCLEOTIDE SEQUENCE</scope>
    <source>
        <strain evidence="2">6D33</strain>
    </source>
</reference>
<feature type="chain" id="PRO_5041960269" evidence="1">
    <location>
        <begin position="23"/>
        <end position="282"/>
    </location>
</feature>
<gene>
    <name evidence="2" type="ORF">PH603_03860</name>
</gene>
<evidence type="ECO:0000313" key="3">
    <source>
        <dbReference type="Proteomes" id="UP001217500"/>
    </source>
</evidence>
<accession>A0AAE9XPM3</accession>
<keyword evidence="3" id="KW-1185">Reference proteome</keyword>
<dbReference type="EMBL" id="CP116805">
    <property type="protein sequence ID" value="WCL54893.1"/>
    <property type="molecule type" value="Genomic_DNA"/>
</dbReference>
<dbReference type="SUPFAM" id="SSF53850">
    <property type="entry name" value="Periplasmic binding protein-like II"/>
    <property type="match status" value="1"/>
</dbReference>
<dbReference type="RefSeq" id="WP_289504624.1">
    <property type="nucleotide sequence ID" value="NZ_CP116805.1"/>
</dbReference>
<name>A0AAE9XPM3_9PROT</name>
<keyword evidence="1" id="KW-0732">Signal</keyword>
<evidence type="ECO:0000313" key="2">
    <source>
        <dbReference type="EMBL" id="WCL54893.1"/>
    </source>
</evidence>